<dbReference type="Gramene" id="PSS24101">
    <property type="protein sequence ID" value="PSS24101"/>
    <property type="gene ID" value="CEY00_Acc08981"/>
</dbReference>
<reference evidence="8" key="2">
    <citation type="journal article" date="2018" name="BMC Genomics">
        <title>A manually annotated Actinidia chinensis var. chinensis (kiwifruit) genome highlights the challenges associated with draft genomes and gene prediction in plants.</title>
        <authorList>
            <person name="Pilkington S.M."/>
            <person name="Crowhurst R."/>
            <person name="Hilario E."/>
            <person name="Nardozza S."/>
            <person name="Fraser L."/>
            <person name="Peng Y."/>
            <person name="Gunaseelan K."/>
            <person name="Simpson R."/>
            <person name="Tahir J."/>
            <person name="Deroles S.C."/>
            <person name="Templeton K."/>
            <person name="Luo Z."/>
            <person name="Davy M."/>
            <person name="Cheng C."/>
            <person name="McNeilage M."/>
            <person name="Scaglione D."/>
            <person name="Liu Y."/>
            <person name="Zhang Q."/>
            <person name="Datson P."/>
            <person name="De Silva N."/>
            <person name="Gardiner S.E."/>
            <person name="Bassett H."/>
            <person name="Chagne D."/>
            <person name="McCallum J."/>
            <person name="Dzierzon H."/>
            <person name="Deng C."/>
            <person name="Wang Y.Y."/>
            <person name="Barron L."/>
            <person name="Manako K."/>
            <person name="Bowen J."/>
            <person name="Foster T.M."/>
            <person name="Erridge Z.A."/>
            <person name="Tiffin H."/>
            <person name="Waite C.N."/>
            <person name="Davies K.M."/>
            <person name="Grierson E.P."/>
            <person name="Laing W.A."/>
            <person name="Kirk R."/>
            <person name="Chen X."/>
            <person name="Wood M."/>
            <person name="Montefiori M."/>
            <person name="Brummell D.A."/>
            <person name="Schwinn K.E."/>
            <person name="Catanach A."/>
            <person name="Fullerton C."/>
            <person name="Li D."/>
            <person name="Meiyalaghan S."/>
            <person name="Nieuwenhuizen N."/>
            <person name="Read N."/>
            <person name="Prakash R."/>
            <person name="Hunter D."/>
            <person name="Zhang H."/>
            <person name="McKenzie M."/>
            <person name="Knabel M."/>
            <person name="Harris A."/>
            <person name="Allan A.C."/>
            <person name="Gleave A."/>
            <person name="Chen A."/>
            <person name="Janssen B.J."/>
            <person name="Plunkett B."/>
            <person name="Ampomah-Dwamena C."/>
            <person name="Voogd C."/>
            <person name="Leif D."/>
            <person name="Lafferty D."/>
            <person name="Souleyre E.J.F."/>
            <person name="Varkonyi-Gasic E."/>
            <person name="Gambi F."/>
            <person name="Hanley J."/>
            <person name="Yao J.L."/>
            <person name="Cheung J."/>
            <person name="David K.M."/>
            <person name="Warren B."/>
            <person name="Marsh K."/>
            <person name="Snowden K.C."/>
            <person name="Lin-Wang K."/>
            <person name="Brian L."/>
            <person name="Martinez-Sanchez M."/>
            <person name="Wang M."/>
            <person name="Ileperuma N."/>
            <person name="Macnee N."/>
            <person name="Campin R."/>
            <person name="McAtee P."/>
            <person name="Drummond R.S.M."/>
            <person name="Espley R.V."/>
            <person name="Ireland H.S."/>
            <person name="Wu R."/>
            <person name="Atkinson R.G."/>
            <person name="Karunairetnam S."/>
            <person name="Bulley S."/>
            <person name="Chunkath S."/>
            <person name="Hanley Z."/>
            <person name="Storey R."/>
            <person name="Thrimawithana A.H."/>
            <person name="Thomson S."/>
            <person name="David C."/>
            <person name="Testolin R."/>
            <person name="Huang H."/>
            <person name="Hellens R.P."/>
            <person name="Schaffer R.J."/>
        </authorList>
    </citation>
    <scope>NUCLEOTIDE SEQUENCE [LARGE SCALE GENOMIC DNA]</scope>
    <source>
        <strain evidence="8">cv. Red5</strain>
    </source>
</reference>
<dbReference type="PANTHER" id="PTHR33021:SF350">
    <property type="entry name" value="UCLACYANIN-2"/>
    <property type="match status" value="1"/>
</dbReference>
<sequence>MAMAAAFLILLIAIPAAFLILLIAIPAVRAVQHTVGDSNGWSQSTDFPTWASGKTFTVGDKLLFTYGGTHSVDIVSENDYNNCNAGSPINSYNNRKTTINLDKAGPMYFMCPTFGHCQNGMKLAITVMAATTPTTPSTGTPPAAISPPTDSSTSPPSTSSDTPSTTPTSSPPPPSGASRIFGGMGNVMLGFSLFVTVIIGFVG</sequence>
<dbReference type="InterPro" id="IPR039391">
    <property type="entry name" value="Phytocyanin-like"/>
</dbReference>
<evidence type="ECO:0000313" key="8">
    <source>
        <dbReference type="Proteomes" id="UP000241394"/>
    </source>
</evidence>
<feature type="chain" id="PRO_5015318741" evidence="5">
    <location>
        <begin position="31"/>
        <end position="203"/>
    </location>
</feature>
<keyword evidence="4" id="KW-0472">Membrane</keyword>
<keyword evidence="2" id="KW-0325">Glycoprotein</keyword>
<dbReference type="OMA" id="WYFICPT"/>
<feature type="compositionally biased region" description="Low complexity" evidence="3">
    <location>
        <begin position="134"/>
        <end position="168"/>
    </location>
</feature>
<feature type="domain" description="Phytocyanin" evidence="6">
    <location>
        <begin position="31"/>
        <end position="129"/>
    </location>
</feature>
<keyword evidence="8" id="KW-1185">Reference proteome</keyword>
<evidence type="ECO:0000313" key="7">
    <source>
        <dbReference type="EMBL" id="PSS24101.1"/>
    </source>
</evidence>
<keyword evidence="4" id="KW-0812">Transmembrane</keyword>
<dbReference type="InterPro" id="IPR003245">
    <property type="entry name" value="Phytocyanin_dom"/>
</dbReference>
<comment type="caution">
    <text evidence="7">The sequence shown here is derived from an EMBL/GenBank/DDBJ whole genome shotgun (WGS) entry which is preliminary data.</text>
</comment>
<dbReference type="Pfam" id="PF02298">
    <property type="entry name" value="Cu_bind_like"/>
    <property type="match status" value="1"/>
</dbReference>
<evidence type="ECO:0000256" key="4">
    <source>
        <dbReference type="SAM" id="Phobius"/>
    </source>
</evidence>
<dbReference type="PANTHER" id="PTHR33021">
    <property type="entry name" value="BLUE COPPER PROTEIN"/>
    <property type="match status" value="1"/>
</dbReference>
<evidence type="ECO:0000256" key="3">
    <source>
        <dbReference type="SAM" id="MobiDB-lite"/>
    </source>
</evidence>
<dbReference type="InParanoid" id="A0A2R6R964"/>
<dbReference type="PROSITE" id="PS51485">
    <property type="entry name" value="PHYTOCYANIN"/>
    <property type="match status" value="1"/>
</dbReference>
<feature type="transmembrane region" description="Helical" evidence="4">
    <location>
        <begin position="180"/>
        <end position="202"/>
    </location>
</feature>
<dbReference type="CDD" id="cd04216">
    <property type="entry name" value="Phytocyanin"/>
    <property type="match status" value="1"/>
</dbReference>
<dbReference type="Gene3D" id="2.60.40.420">
    <property type="entry name" value="Cupredoxins - blue copper proteins"/>
    <property type="match status" value="1"/>
</dbReference>
<dbReference type="InterPro" id="IPR008972">
    <property type="entry name" value="Cupredoxin"/>
</dbReference>
<dbReference type="OrthoDB" id="686200at2759"/>
<evidence type="ECO:0000256" key="1">
    <source>
        <dbReference type="ARBA" id="ARBA00022723"/>
    </source>
</evidence>
<evidence type="ECO:0000256" key="5">
    <source>
        <dbReference type="SAM" id="SignalP"/>
    </source>
</evidence>
<feature type="signal peptide" evidence="5">
    <location>
        <begin position="1"/>
        <end position="30"/>
    </location>
</feature>
<dbReference type="AlphaFoldDB" id="A0A2R6R964"/>
<protein>
    <submittedName>
        <fullName evidence="7">Uclacyanin-3 like</fullName>
    </submittedName>
</protein>
<evidence type="ECO:0000256" key="2">
    <source>
        <dbReference type="ARBA" id="ARBA00023180"/>
    </source>
</evidence>
<dbReference type="GO" id="GO:0005886">
    <property type="term" value="C:plasma membrane"/>
    <property type="evidence" value="ECO:0007669"/>
    <property type="project" value="TreeGrafter"/>
</dbReference>
<dbReference type="FunCoup" id="A0A2R6R964">
    <property type="interactions" value="22"/>
</dbReference>
<dbReference type="GO" id="GO:0046872">
    <property type="term" value="F:metal ion binding"/>
    <property type="evidence" value="ECO:0007669"/>
    <property type="project" value="UniProtKB-KW"/>
</dbReference>
<keyword evidence="5" id="KW-0732">Signal</keyword>
<accession>A0A2R6R964</accession>
<dbReference type="GO" id="GO:0009055">
    <property type="term" value="F:electron transfer activity"/>
    <property type="evidence" value="ECO:0007669"/>
    <property type="project" value="InterPro"/>
</dbReference>
<keyword evidence="4" id="KW-1133">Transmembrane helix</keyword>
<name>A0A2R6R964_ACTCC</name>
<organism evidence="7 8">
    <name type="scientific">Actinidia chinensis var. chinensis</name>
    <name type="common">Chinese soft-hair kiwi</name>
    <dbReference type="NCBI Taxonomy" id="1590841"/>
    <lineage>
        <taxon>Eukaryota</taxon>
        <taxon>Viridiplantae</taxon>
        <taxon>Streptophyta</taxon>
        <taxon>Embryophyta</taxon>
        <taxon>Tracheophyta</taxon>
        <taxon>Spermatophyta</taxon>
        <taxon>Magnoliopsida</taxon>
        <taxon>eudicotyledons</taxon>
        <taxon>Gunneridae</taxon>
        <taxon>Pentapetalae</taxon>
        <taxon>asterids</taxon>
        <taxon>Ericales</taxon>
        <taxon>Actinidiaceae</taxon>
        <taxon>Actinidia</taxon>
    </lineage>
</organism>
<dbReference type="SUPFAM" id="SSF49503">
    <property type="entry name" value="Cupredoxins"/>
    <property type="match status" value="1"/>
</dbReference>
<keyword evidence="1" id="KW-0479">Metal-binding</keyword>
<dbReference type="STRING" id="1590841.A0A2R6R964"/>
<gene>
    <name evidence="7" type="ORF">CEY00_Acc08981</name>
</gene>
<dbReference type="Proteomes" id="UP000241394">
    <property type="component" value="Chromosome LG8"/>
</dbReference>
<feature type="region of interest" description="Disordered" evidence="3">
    <location>
        <begin position="134"/>
        <end position="178"/>
    </location>
</feature>
<dbReference type="FunFam" id="2.60.40.420:FF:000003">
    <property type="entry name" value="Blue copper"/>
    <property type="match status" value="1"/>
</dbReference>
<reference evidence="7 8" key="1">
    <citation type="submission" date="2017-07" db="EMBL/GenBank/DDBJ databases">
        <title>An improved, manually edited Actinidia chinensis var. chinensis (kiwifruit) genome highlights the challenges associated with draft genomes and gene prediction in plants.</title>
        <authorList>
            <person name="Pilkington S."/>
            <person name="Crowhurst R."/>
            <person name="Hilario E."/>
            <person name="Nardozza S."/>
            <person name="Fraser L."/>
            <person name="Peng Y."/>
            <person name="Gunaseelan K."/>
            <person name="Simpson R."/>
            <person name="Tahir J."/>
            <person name="Deroles S."/>
            <person name="Templeton K."/>
            <person name="Luo Z."/>
            <person name="Davy M."/>
            <person name="Cheng C."/>
            <person name="Mcneilage M."/>
            <person name="Scaglione D."/>
            <person name="Liu Y."/>
            <person name="Zhang Q."/>
            <person name="Datson P."/>
            <person name="De Silva N."/>
            <person name="Gardiner S."/>
            <person name="Bassett H."/>
            <person name="Chagne D."/>
            <person name="Mccallum J."/>
            <person name="Dzierzon H."/>
            <person name="Deng C."/>
            <person name="Wang Y.-Y."/>
            <person name="Barron N."/>
            <person name="Manako K."/>
            <person name="Bowen J."/>
            <person name="Foster T."/>
            <person name="Erridge Z."/>
            <person name="Tiffin H."/>
            <person name="Waite C."/>
            <person name="Davies K."/>
            <person name="Grierson E."/>
            <person name="Laing W."/>
            <person name="Kirk R."/>
            <person name="Chen X."/>
            <person name="Wood M."/>
            <person name="Montefiori M."/>
            <person name="Brummell D."/>
            <person name="Schwinn K."/>
            <person name="Catanach A."/>
            <person name="Fullerton C."/>
            <person name="Li D."/>
            <person name="Meiyalaghan S."/>
            <person name="Nieuwenhuizen N."/>
            <person name="Read N."/>
            <person name="Prakash R."/>
            <person name="Hunter D."/>
            <person name="Zhang H."/>
            <person name="Mckenzie M."/>
            <person name="Knabel M."/>
            <person name="Harris A."/>
            <person name="Allan A."/>
            <person name="Chen A."/>
            <person name="Janssen B."/>
            <person name="Plunkett B."/>
            <person name="Dwamena C."/>
            <person name="Voogd C."/>
            <person name="Leif D."/>
            <person name="Lafferty D."/>
            <person name="Souleyre E."/>
            <person name="Varkonyi-Gasic E."/>
            <person name="Gambi F."/>
            <person name="Hanley J."/>
            <person name="Yao J.-L."/>
            <person name="Cheung J."/>
            <person name="David K."/>
            <person name="Warren B."/>
            <person name="Marsh K."/>
            <person name="Snowden K."/>
            <person name="Lin-Wang K."/>
            <person name="Brian L."/>
            <person name="Martinez-Sanchez M."/>
            <person name="Wang M."/>
            <person name="Ileperuma N."/>
            <person name="Macnee N."/>
            <person name="Campin R."/>
            <person name="Mcatee P."/>
            <person name="Drummond R."/>
            <person name="Espley R."/>
            <person name="Ireland H."/>
            <person name="Wu R."/>
            <person name="Atkinson R."/>
            <person name="Karunairetnam S."/>
            <person name="Bulley S."/>
            <person name="Chunkath S."/>
            <person name="Hanley Z."/>
            <person name="Storey R."/>
            <person name="Thrimawithana A."/>
            <person name="Thomson S."/>
            <person name="David C."/>
            <person name="Testolin R."/>
        </authorList>
    </citation>
    <scope>NUCLEOTIDE SEQUENCE [LARGE SCALE GENOMIC DNA]</scope>
    <source>
        <strain evidence="8">cv. Red5</strain>
        <tissue evidence="7">Young leaf</tissue>
    </source>
</reference>
<evidence type="ECO:0000259" key="6">
    <source>
        <dbReference type="PROSITE" id="PS51485"/>
    </source>
</evidence>
<proteinExistence type="predicted"/>
<dbReference type="EMBL" id="NKQK01000008">
    <property type="protein sequence ID" value="PSS24101.1"/>
    <property type="molecule type" value="Genomic_DNA"/>
</dbReference>